<gene>
    <name evidence="16" type="ORF">SpAn4DRAFT_1610</name>
</gene>
<dbReference type="InterPro" id="IPR006070">
    <property type="entry name" value="Sua5-like_dom"/>
</dbReference>
<dbReference type="PANTHER" id="PTHR17490">
    <property type="entry name" value="SUA5"/>
    <property type="match status" value="1"/>
</dbReference>
<keyword evidence="10 13" id="KW-0067">ATP-binding</keyword>
<evidence type="ECO:0000256" key="3">
    <source>
        <dbReference type="ARBA" id="ARBA00012584"/>
    </source>
</evidence>
<feature type="binding site" evidence="14">
    <location>
        <position position="64"/>
    </location>
    <ligand>
        <name>ATP</name>
        <dbReference type="ChEBI" id="CHEBI:30616"/>
    </ligand>
</feature>
<evidence type="ECO:0000313" key="17">
    <source>
        <dbReference type="Proteomes" id="UP000049855"/>
    </source>
</evidence>
<evidence type="ECO:0000256" key="2">
    <source>
        <dbReference type="ARBA" id="ARBA00007663"/>
    </source>
</evidence>
<feature type="binding site" evidence="14">
    <location>
        <position position="119"/>
    </location>
    <ligand>
        <name>ATP</name>
        <dbReference type="ChEBI" id="CHEBI:30616"/>
    </ligand>
</feature>
<comment type="function">
    <text evidence="13">Required for the formation of a threonylcarbamoyl group on adenosine at position 37 (t(6)A37) in tRNAs that read codons beginning with adenine.</text>
</comment>
<evidence type="ECO:0000256" key="5">
    <source>
        <dbReference type="ARBA" id="ARBA00022490"/>
    </source>
</evidence>
<dbReference type="InterPro" id="IPR010923">
    <property type="entry name" value="T(6)A37_SUA5"/>
</dbReference>
<protein>
    <recommendedName>
        <fullName evidence="4 13">Threonylcarbamoyl-AMP synthase</fullName>
        <shortName evidence="13">TC-AMP synthase</shortName>
        <ecNumber evidence="3 13">2.7.7.87</ecNumber>
    </recommendedName>
    <alternativeName>
        <fullName evidence="11 13">L-threonylcarbamoyladenylate synthase</fullName>
    </alternativeName>
</protein>
<organism evidence="16 17">
    <name type="scientific">Sporomusa ovata</name>
    <dbReference type="NCBI Taxonomy" id="2378"/>
    <lineage>
        <taxon>Bacteria</taxon>
        <taxon>Bacillati</taxon>
        <taxon>Bacillota</taxon>
        <taxon>Negativicutes</taxon>
        <taxon>Selenomonadales</taxon>
        <taxon>Sporomusaceae</taxon>
        <taxon>Sporomusa</taxon>
    </lineage>
</organism>
<dbReference type="Gene3D" id="3.40.50.11030">
    <property type="entry name" value="Threonylcarbamoyl-AMP synthase, C-terminal domain"/>
    <property type="match status" value="1"/>
</dbReference>
<dbReference type="SUPFAM" id="SSF55821">
    <property type="entry name" value="YrdC/RibB"/>
    <property type="match status" value="1"/>
</dbReference>
<dbReference type="FunFam" id="3.90.870.10:FF:000009">
    <property type="entry name" value="Threonylcarbamoyl-AMP synthase, putative"/>
    <property type="match status" value="1"/>
</dbReference>
<evidence type="ECO:0000256" key="9">
    <source>
        <dbReference type="ARBA" id="ARBA00022741"/>
    </source>
</evidence>
<dbReference type="GO" id="GO:0006450">
    <property type="term" value="P:regulation of translational fidelity"/>
    <property type="evidence" value="ECO:0007669"/>
    <property type="project" value="TreeGrafter"/>
</dbReference>
<dbReference type="GO" id="GO:0000049">
    <property type="term" value="F:tRNA binding"/>
    <property type="evidence" value="ECO:0007669"/>
    <property type="project" value="TreeGrafter"/>
</dbReference>
<sequence>MHTNYYKIDPFNPDIAVLTEAAAMLRQGQLVAFPTETVYGLGANGLNVQAVKAIFQAKGRPSDNPLILHIDAVGKIYTLAASVPANALALAERYWPGPLTMVVERQPLVPDAVTAGLDTVAIRLPSSLVARELIRLAGVPVAAPSANTSGRPSPTTAQAVLSDLDGKIAAVIDAGPCEIGVESTVVDCTTPVPTLLRPGGITYEMLVEVLGEVEIDPTLSGAQVTPKSPGMKYTHYAPLAPLFLVEAEPIVATAILKRELDQALATGKTVGVIVSAELAGSLPPEVIAYVYGQRDDTAAIAANLYTALRSFDNMAVDIIYAEGISEQGLGLAVMNRLRKAAGYRIIRL</sequence>
<evidence type="ECO:0000256" key="14">
    <source>
        <dbReference type="PIRSR" id="PIRSR004930-1"/>
    </source>
</evidence>
<dbReference type="AlphaFoldDB" id="A0A0U1KT93"/>
<dbReference type="GO" id="GO:0008033">
    <property type="term" value="P:tRNA processing"/>
    <property type="evidence" value="ECO:0007669"/>
    <property type="project" value="UniProtKB-KW"/>
</dbReference>
<keyword evidence="8 13" id="KW-0548">Nucleotidyltransferase</keyword>
<evidence type="ECO:0000313" key="16">
    <source>
        <dbReference type="EMBL" id="CQR70641.1"/>
    </source>
</evidence>
<dbReference type="Pfam" id="PF03481">
    <property type="entry name" value="Sua5_C"/>
    <property type="match status" value="1"/>
</dbReference>
<keyword evidence="7 13" id="KW-0819">tRNA processing</keyword>
<dbReference type="GO" id="GO:0005524">
    <property type="term" value="F:ATP binding"/>
    <property type="evidence" value="ECO:0007669"/>
    <property type="project" value="UniProtKB-UniRule"/>
</dbReference>
<feature type="binding site" evidence="14">
    <location>
        <position position="197"/>
    </location>
    <ligand>
        <name>ATP</name>
        <dbReference type="ChEBI" id="CHEBI:30616"/>
    </ligand>
</feature>
<keyword evidence="9 13" id="KW-0547">Nucleotide-binding</keyword>
<dbReference type="NCBIfam" id="TIGR00057">
    <property type="entry name" value="L-threonylcarbamoyladenylate synthase"/>
    <property type="match status" value="1"/>
</dbReference>
<accession>A0A0U1KT93</accession>
<dbReference type="InterPro" id="IPR005145">
    <property type="entry name" value="Sua5_C"/>
</dbReference>
<feature type="binding site" evidence="14">
    <location>
        <position position="236"/>
    </location>
    <ligand>
        <name>ATP</name>
        <dbReference type="ChEBI" id="CHEBI:30616"/>
    </ligand>
</feature>
<dbReference type="Pfam" id="PF01300">
    <property type="entry name" value="Sua5_yciO_yrdC"/>
    <property type="match status" value="1"/>
</dbReference>
<comment type="subcellular location">
    <subcellularLocation>
        <location evidence="1 13">Cytoplasm</location>
    </subcellularLocation>
</comment>
<dbReference type="PANTHER" id="PTHR17490:SF16">
    <property type="entry name" value="THREONYLCARBAMOYL-AMP SYNTHASE"/>
    <property type="match status" value="1"/>
</dbReference>
<evidence type="ECO:0000259" key="15">
    <source>
        <dbReference type="PROSITE" id="PS51163"/>
    </source>
</evidence>
<evidence type="ECO:0000256" key="10">
    <source>
        <dbReference type="ARBA" id="ARBA00022840"/>
    </source>
</evidence>
<dbReference type="EC" id="2.7.7.87" evidence="3 13"/>
<evidence type="ECO:0000256" key="6">
    <source>
        <dbReference type="ARBA" id="ARBA00022679"/>
    </source>
</evidence>
<feature type="binding site" evidence="14">
    <location>
        <position position="153"/>
    </location>
    <ligand>
        <name>ATP</name>
        <dbReference type="ChEBI" id="CHEBI:30616"/>
    </ligand>
</feature>
<dbReference type="EMBL" id="CTRP01000003">
    <property type="protein sequence ID" value="CQR70641.1"/>
    <property type="molecule type" value="Genomic_DNA"/>
</dbReference>
<feature type="binding site" evidence="14">
    <location>
        <position position="37"/>
    </location>
    <ligand>
        <name>L-threonine</name>
        <dbReference type="ChEBI" id="CHEBI:57926"/>
    </ligand>
</feature>
<dbReference type="GO" id="GO:0003725">
    <property type="term" value="F:double-stranded RNA binding"/>
    <property type="evidence" value="ECO:0007669"/>
    <property type="project" value="UniProtKB-UniRule"/>
</dbReference>
<feature type="binding site" evidence="14">
    <location>
        <position position="145"/>
    </location>
    <ligand>
        <name>ATP</name>
        <dbReference type="ChEBI" id="CHEBI:30616"/>
    </ligand>
</feature>
<dbReference type="PIRSF" id="PIRSF004930">
    <property type="entry name" value="Tln_factor_SUA5"/>
    <property type="match status" value="1"/>
</dbReference>
<evidence type="ECO:0000256" key="8">
    <source>
        <dbReference type="ARBA" id="ARBA00022695"/>
    </source>
</evidence>
<feature type="binding site" evidence="14">
    <location>
        <position position="69"/>
    </location>
    <ligand>
        <name>L-threonine</name>
        <dbReference type="ChEBI" id="CHEBI:57926"/>
    </ligand>
</feature>
<dbReference type="InterPro" id="IPR050156">
    <property type="entry name" value="TC-AMP_synthase_SUA5"/>
</dbReference>
<feature type="binding site" evidence="14">
    <location>
        <position position="183"/>
    </location>
    <ligand>
        <name>L-threonine</name>
        <dbReference type="ChEBI" id="CHEBI:57926"/>
    </ligand>
</feature>
<proteinExistence type="inferred from homology"/>
<keyword evidence="5 13" id="KW-0963">Cytoplasm</keyword>
<keyword evidence="17" id="KW-1185">Reference proteome</keyword>
<reference evidence="17" key="1">
    <citation type="submission" date="2015-03" db="EMBL/GenBank/DDBJ databases">
        <authorList>
            <person name="Nijsse Bart"/>
        </authorList>
    </citation>
    <scope>NUCLEOTIDE SEQUENCE [LARGE SCALE GENOMIC DNA]</scope>
</reference>
<comment type="catalytic activity">
    <reaction evidence="12 13">
        <text>L-threonine + hydrogencarbonate + ATP = L-threonylcarbamoyladenylate + diphosphate + H2O</text>
        <dbReference type="Rhea" id="RHEA:36407"/>
        <dbReference type="ChEBI" id="CHEBI:15377"/>
        <dbReference type="ChEBI" id="CHEBI:17544"/>
        <dbReference type="ChEBI" id="CHEBI:30616"/>
        <dbReference type="ChEBI" id="CHEBI:33019"/>
        <dbReference type="ChEBI" id="CHEBI:57926"/>
        <dbReference type="ChEBI" id="CHEBI:73682"/>
        <dbReference type="EC" id="2.7.7.87"/>
    </reaction>
</comment>
<dbReference type="Proteomes" id="UP000049855">
    <property type="component" value="Unassembled WGS sequence"/>
</dbReference>
<dbReference type="PROSITE" id="PS51163">
    <property type="entry name" value="YRDC"/>
    <property type="match status" value="1"/>
</dbReference>
<dbReference type="InterPro" id="IPR017945">
    <property type="entry name" value="DHBP_synth_RibB-like_a/b_dom"/>
</dbReference>
<feature type="binding site" evidence="14">
    <location>
        <position position="60"/>
    </location>
    <ligand>
        <name>ATP</name>
        <dbReference type="ChEBI" id="CHEBI:30616"/>
    </ligand>
</feature>
<evidence type="ECO:0000256" key="11">
    <source>
        <dbReference type="ARBA" id="ARBA00029774"/>
    </source>
</evidence>
<name>A0A0U1KT93_9FIRM</name>
<dbReference type="GO" id="GO:0061710">
    <property type="term" value="F:L-threonylcarbamoyladenylate synthase"/>
    <property type="evidence" value="ECO:0007669"/>
    <property type="project" value="UniProtKB-EC"/>
</dbReference>
<comment type="similarity">
    <text evidence="2 13">Belongs to the SUA5 family.</text>
</comment>
<feature type="binding site" evidence="14">
    <location>
        <position position="123"/>
    </location>
    <ligand>
        <name>L-threonine</name>
        <dbReference type="ChEBI" id="CHEBI:57926"/>
    </ligand>
</feature>
<dbReference type="RefSeq" id="WP_021169367.1">
    <property type="nucleotide sequence ID" value="NZ_CTRP01000003.1"/>
</dbReference>
<feature type="binding site" evidence="14">
    <location>
        <position position="143"/>
    </location>
    <ligand>
        <name>L-threonine</name>
        <dbReference type="ChEBI" id="CHEBI:57926"/>
    </ligand>
</feature>
<keyword evidence="6 13" id="KW-0808">Transferase</keyword>
<evidence type="ECO:0000256" key="12">
    <source>
        <dbReference type="ARBA" id="ARBA00048366"/>
    </source>
</evidence>
<evidence type="ECO:0000256" key="1">
    <source>
        <dbReference type="ARBA" id="ARBA00004496"/>
    </source>
</evidence>
<feature type="domain" description="YrdC-like" evidence="15">
    <location>
        <begin position="15"/>
        <end position="201"/>
    </location>
</feature>
<dbReference type="InterPro" id="IPR038385">
    <property type="entry name" value="Sua5/YwlC_C"/>
</dbReference>
<dbReference type="Gene3D" id="3.90.870.10">
    <property type="entry name" value="DHBP synthase"/>
    <property type="match status" value="1"/>
</dbReference>
<evidence type="ECO:0000256" key="7">
    <source>
        <dbReference type="ARBA" id="ARBA00022694"/>
    </source>
</evidence>
<evidence type="ECO:0000256" key="4">
    <source>
        <dbReference type="ARBA" id="ARBA00015492"/>
    </source>
</evidence>
<evidence type="ECO:0000256" key="13">
    <source>
        <dbReference type="PIRNR" id="PIRNR004930"/>
    </source>
</evidence>
<dbReference type="GO" id="GO:0005737">
    <property type="term" value="C:cytoplasm"/>
    <property type="evidence" value="ECO:0007669"/>
    <property type="project" value="UniProtKB-SubCell"/>
</dbReference>